<accession>A0A1I7N365</accession>
<dbReference type="SFLD" id="SFLDG00358">
    <property type="entry name" value="Main_(cytGST)"/>
    <property type="match status" value="1"/>
</dbReference>
<evidence type="ECO:0000313" key="4">
    <source>
        <dbReference type="Proteomes" id="UP000199074"/>
    </source>
</evidence>
<dbReference type="Proteomes" id="UP000199074">
    <property type="component" value="Unassembled WGS sequence"/>
</dbReference>
<dbReference type="EMBL" id="FPCK01000001">
    <property type="protein sequence ID" value="SFV29112.1"/>
    <property type="molecule type" value="Genomic_DNA"/>
</dbReference>
<evidence type="ECO:0000259" key="2">
    <source>
        <dbReference type="PROSITE" id="PS50405"/>
    </source>
</evidence>
<dbReference type="SUPFAM" id="SSF52833">
    <property type="entry name" value="Thioredoxin-like"/>
    <property type="match status" value="1"/>
</dbReference>
<name>A0A1I7N365_9HYPH</name>
<dbReference type="PROSITE" id="PS50405">
    <property type="entry name" value="GST_CTER"/>
    <property type="match status" value="1"/>
</dbReference>
<gene>
    <name evidence="3" type="ORF">SAMN05216456_0676</name>
</gene>
<dbReference type="AlphaFoldDB" id="A0A1I7N365"/>
<dbReference type="SFLD" id="SFLDS00019">
    <property type="entry name" value="Glutathione_Transferase_(cytos"/>
    <property type="match status" value="1"/>
</dbReference>
<feature type="domain" description="GST N-terminal" evidence="1">
    <location>
        <begin position="18"/>
        <end position="100"/>
    </location>
</feature>
<dbReference type="InterPro" id="IPR004045">
    <property type="entry name" value="Glutathione_S-Trfase_N"/>
</dbReference>
<dbReference type="InterPro" id="IPR036282">
    <property type="entry name" value="Glutathione-S-Trfase_C_sf"/>
</dbReference>
<dbReference type="STRING" id="429728.SAMN05216456_0676"/>
<keyword evidence="3" id="KW-0808">Transferase</keyword>
<feature type="domain" description="GST C-terminal" evidence="2">
    <location>
        <begin position="106"/>
        <end position="229"/>
    </location>
</feature>
<proteinExistence type="predicted"/>
<dbReference type="GO" id="GO:0016740">
    <property type="term" value="F:transferase activity"/>
    <property type="evidence" value="ECO:0007669"/>
    <property type="project" value="UniProtKB-KW"/>
</dbReference>
<dbReference type="Gene3D" id="3.40.30.10">
    <property type="entry name" value="Glutaredoxin"/>
    <property type="match status" value="1"/>
</dbReference>
<sequence>MDCPVKPGNDGQQNFGEPMITLYDFELSGNCYKLRLLMNILDVAYGIHPVDFFPGREHKSDWFLRLNPFGQLPVLQDGELTLSDSGAILAYLAKKYDTSGQWFPDDPAVTAEILRWHAVADDITATSSAARLALGYGYNFDIEKSRKGAHRIFRLMDEHLWFGEKSGRDWLCAPSHPTTADIACFPYVMLSEEGGISRQDYPALRRWTDRVRRVPGFVVMSGIFPAGPAKT</sequence>
<protein>
    <submittedName>
        <fullName evidence="3">Glutathione S-transferase</fullName>
    </submittedName>
</protein>
<dbReference type="CDD" id="cd03056">
    <property type="entry name" value="GST_N_4"/>
    <property type="match status" value="1"/>
</dbReference>
<dbReference type="SUPFAM" id="SSF47616">
    <property type="entry name" value="GST C-terminal domain-like"/>
    <property type="match status" value="1"/>
</dbReference>
<keyword evidence="4" id="KW-1185">Reference proteome</keyword>
<evidence type="ECO:0000313" key="3">
    <source>
        <dbReference type="EMBL" id="SFV29112.1"/>
    </source>
</evidence>
<evidence type="ECO:0000259" key="1">
    <source>
        <dbReference type="PROSITE" id="PS50404"/>
    </source>
</evidence>
<dbReference type="InterPro" id="IPR010987">
    <property type="entry name" value="Glutathione-S-Trfase_C-like"/>
</dbReference>
<dbReference type="Pfam" id="PF13417">
    <property type="entry name" value="GST_N_3"/>
    <property type="match status" value="1"/>
</dbReference>
<dbReference type="PANTHER" id="PTHR44051:SF2">
    <property type="entry name" value="HYPOTHETICAL GLUTATHIONE S-TRANSFERASE LIKE PROTEIN"/>
    <property type="match status" value="1"/>
</dbReference>
<dbReference type="InterPro" id="IPR040079">
    <property type="entry name" value="Glutathione_S-Trfase"/>
</dbReference>
<reference evidence="3 4" key="1">
    <citation type="submission" date="2016-10" db="EMBL/GenBank/DDBJ databases">
        <authorList>
            <person name="de Groot N.N."/>
        </authorList>
    </citation>
    <scope>NUCLEOTIDE SEQUENCE [LARGE SCALE GENOMIC DNA]</scope>
    <source>
        <strain evidence="3 4">IPL20</strain>
    </source>
</reference>
<dbReference type="InterPro" id="IPR036249">
    <property type="entry name" value="Thioredoxin-like_sf"/>
</dbReference>
<dbReference type="PROSITE" id="PS50404">
    <property type="entry name" value="GST_NTER"/>
    <property type="match status" value="1"/>
</dbReference>
<organism evidence="3 4">
    <name type="scientific">Devosia crocina</name>
    <dbReference type="NCBI Taxonomy" id="429728"/>
    <lineage>
        <taxon>Bacteria</taxon>
        <taxon>Pseudomonadati</taxon>
        <taxon>Pseudomonadota</taxon>
        <taxon>Alphaproteobacteria</taxon>
        <taxon>Hyphomicrobiales</taxon>
        <taxon>Devosiaceae</taxon>
        <taxon>Devosia</taxon>
    </lineage>
</organism>
<dbReference type="PANTHER" id="PTHR44051">
    <property type="entry name" value="GLUTATHIONE S-TRANSFERASE-RELATED"/>
    <property type="match status" value="1"/>
</dbReference>
<dbReference type="Gene3D" id="1.20.1050.10">
    <property type="match status" value="1"/>
</dbReference>